<evidence type="ECO:0008006" key="3">
    <source>
        <dbReference type="Google" id="ProtNLM"/>
    </source>
</evidence>
<accession>A0A135I4F3</accession>
<dbReference type="STRING" id="294935.ATN88_10835"/>
<evidence type="ECO:0000313" key="1">
    <source>
        <dbReference type="EMBL" id="KXF80313.1"/>
    </source>
</evidence>
<comment type="caution">
    <text evidence="1">The sequence shown here is derived from an EMBL/GenBank/DDBJ whole genome shotgun (WGS) entry which is preliminary data.</text>
</comment>
<keyword evidence="2" id="KW-1185">Reference proteome</keyword>
<gene>
    <name evidence="1" type="ORF">ATN88_10835</name>
</gene>
<proteinExistence type="predicted"/>
<sequence length="116" mass="13231">MSSGPNLPSLIFRSMMLDGQDQQRLAVEKLFHDIILPVQQMLFTRLQEKGVLRENIDPELARLSFFSLMVLPFIMPKGMAELQGISFSEEYLLKLAQHNASLLQTGIFNVQGEHTR</sequence>
<reference evidence="1 2" key="1">
    <citation type="submission" date="2015-11" db="EMBL/GenBank/DDBJ databases">
        <title>Genomic Taxonomy of the Vibrionaceae.</title>
        <authorList>
            <person name="Gomez-Gil B."/>
            <person name="Enciso-Ibarra J."/>
        </authorList>
    </citation>
    <scope>NUCLEOTIDE SEQUENCE [LARGE SCALE GENOMIC DNA]</scope>
    <source>
        <strain evidence="1 2">CAIM 912</strain>
    </source>
</reference>
<name>A0A135I4F3_9GAMM</name>
<protein>
    <recommendedName>
        <fullName evidence="3">Transcriptional regulator TetR C-terminal Proteobacteria type domain-containing protein</fullName>
    </recommendedName>
</protein>
<dbReference type="Proteomes" id="UP000070529">
    <property type="component" value="Unassembled WGS sequence"/>
</dbReference>
<organism evidence="1 2">
    <name type="scientific">Enterovibrio coralii</name>
    <dbReference type="NCBI Taxonomy" id="294935"/>
    <lineage>
        <taxon>Bacteria</taxon>
        <taxon>Pseudomonadati</taxon>
        <taxon>Pseudomonadota</taxon>
        <taxon>Gammaproteobacteria</taxon>
        <taxon>Vibrionales</taxon>
        <taxon>Vibrionaceae</taxon>
        <taxon>Enterovibrio</taxon>
    </lineage>
</organism>
<evidence type="ECO:0000313" key="2">
    <source>
        <dbReference type="Proteomes" id="UP000070529"/>
    </source>
</evidence>
<dbReference type="Gene3D" id="1.10.357.10">
    <property type="entry name" value="Tetracycline Repressor, domain 2"/>
    <property type="match status" value="1"/>
</dbReference>
<dbReference type="EMBL" id="LNTY01000055">
    <property type="protein sequence ID" value="KXF80313.1"/>
    <property type="molecule type" value="Genomic_DNA"/>
</dbReference>
<dbReference type="AlphaFoldDB" id="A0A135I4F3"/>